<feature type="transmembrane region" description="Helical" evidence="8">
    <location>
        <begin position="284"/>
        <end position="306"/>
    </location>
</feature>
<evidence type="ECO:0000256" key="5">
    <source>
        <dbReference type="ARBA" id="ARBA00022692"/>
    </source>
</evidence>
<keyword evidence="6 8" id="KW-1133">Transmembrane helix</keyword>
<accession>A0A7L9U292</accession>
<dbReference type="InterPro" id="IPR003838">
    <property type="entry name" value="ABC3_permease_C"/>
</dbReference>
<proteinExistence type="inferred from homology"/>
<evidence type="ECO:0000259" key="10">
    <source>
        <dbReference type="Pfam" id="PF12704"/>
    </source>
</evidence>
<feature type="transmembrane region" description="Helical" evidence="8">
    <location>
        <begin position="391"/>
        <end position="408"/>
    </location>
</feature>
<dbReference type="GO" id="GO:0044874">
    <property type="term" value="P:lipoprotein localization to outer membrane"/>
    <property type="evidence" value="ECO:0007669"/>
    <property type="project" value="TreeGrafter"/>
</dbReference>
<feature type="domain" description="MacB-like periplasmic core" evidence="10">
    <location>
        <begin position="37"/>
        <end position="254"/>
    </location>
</feature>
<keyword evidence="4" id="KW-1003">Cell membrane</keyword>
<sequence length="425" mass="45653">MSIIHTLPFEWLVGLRYTRAGKGGDGNNGGGFISFISLISVAGIALGVAALIIVLSVMNGFQKQVTDRMLSVLAHIEVFDARGDMPQWRESAQEALRNPAVLGAAPFVQSDALLQQVDGAMRPAIIRGILPAAERNVSEIANTMRQGRLDSLTPGSFNIVLGYALAGALNLHVGDKVTMLLAQAQATPAGLLPRMRSFTVSGIFEAGHTEFDSGMAFISLEDAEKMERLGAPAGLRLRIRDMHAAPQVADELKKSMSGDLVMRDWSKLNAVWFGAVQTEKKMMFIILTLIVTVAAFNLVSTLVMTVTDKQADIAILRTLGASPRSIMKIFMVQGAVAGLLGTALGVGGGVLVALNIDVIVPFIEQLLGVQFLSKDIYQFTSVPSDLRWPDVARIGVVAVFLSFAATLYPSWSASRVKPAEALRYE</sequence>
<dbReference type="GO" id="GO:0042953">
    <property type="term" value="P:lipoprotein transport"/>
    <property type="evidence" value="ECO:0007669"/>
    <property type="project" value="InterPro"/>
</dbReference>
<evidence type="ECO:0000313" key="11">
    <source>
        <dbReference type="EMBL" id="QOL49037.1"/>
    </source>
</evidence>
<comment type="similarity">
    <text evidence="2">Belongs to the ABC-4 integral membrane protein family. LolC/E subfamily.</text>
</comment>
<name>A0A7L9U292_9BURK</name>
<keyword evidence="5 8" id="KW-0812">Transmembrane</keyword>
<feature type="transmembrane region" description="Helical" evidence="8">
    <location>
        <begin position="32"/>
        <end position="58"/>
    </location>
</feature>
<evidence type="ECO:0000256" key="1">
    <source>
        <dbReference type="ARBA" id="ARBA00004651"/>
    </source>
</evidence>
<keyword evidence="3" id="KW-0813">Transport</keyword>
<evidence type="ECO:0000256" key="8">
    <source>
        <dbReference type="SAM" id="Phobius"/>
    </source>
</evidence>
<comment type="subcellular location">
    <subcellularLocation>
        <location evidence="1">Cell membrane</location>
        <topology evidence="1">Multi-pass membrane protein</topology>
    </subcellularLocation>
</comment>
<dbReference type="EMBL" id="CP062941">
    <property type="protein sequence ID" value="QOL49037.1"/>
    <property type="molecule type" value="Genomic_DNA"/>
</dbReference>
<feature type="domain" description="ABC3 transporter permease C-terminal" evidence="9">
    <location>
        <begin position="284"/>
        <end position="418"/>
    </location>
</feature>
<dbReference type="Pfam" id="PF02687">
    <property type="entry name" value="FtsX"/>
    <property type="match status" value="1"/>
</dbReference>
<reference evidence="11 12" key="1">
    <citation type="submission" date="2020-10" db="EMBL/GenBank/DDBJ databases">
        <title>Genome sequencing of Massilia sp. LPB0304.</title>
        <authorList>
            <person name="Kim J."/>
        </authorList>
    </citation>
    <scope>NUCLEOTIDE SEQUENCE [LARGE SCALE GENOMIC DNA]</scope>
    <source>
        <strain evidence="11 12">LPB0304</strain>
    </source>
</reference>
<dbReference type="GO" id="GO:0098797">
    <property type="term" value="C:plasma membrane protein complex"/>
    <property type="evidence" value="ECO:0007669"/>
    <property type="project" value="TreeGrafter"/>
</dbReference>
<evidence type="ECO:0000256" key="2">
    <source>
        <dbReference type="ARBA" id="ARBA00005236"/>
    </source>
</evidence>
<dbReference type="RefSeq" id="WP_193686079.1">
    <property type="nucleotide sequence ID" value="NZ_CP062941.1"/>
</dbReference>
<dbReference type="Pfam" id="PF12704">
    <property type="entry name" value="MacB_PCD"/>
    <property type="match status" value="1"/>
</dbReference>
<dbReference type="PANTHER" id="PTHR30489">
    <property type="entry name" value="LIPOPROTEIN-RELEASING SYSTEM TRANSMEMBRANE PROTEIN LOLE"/>
    <property type="match status" value="1"/>
</dbReference>
<evidence type="ECO:0000256" key="4">
    <source>
        <dbReference type="ARBA" id="ARBA00022475"/>
    </source>
</evidence>
<organism evidence="11 12">
    <name type="scientific">Massilia litorea</name>
    <dbReference type="NCBI Taxonomy" id="2769491"/>
    <lineage>
        <taxon>Bacteria</taxon>
        <taxon>Pseudomonadati</taxon>
        <taxon>Pseudomonadota</taxon>
        <taxon>Betaproteobacteria</taxon>
        <taxon>Burkholderiales</taxon>
        <taxon>Oxalobacteraceae</taxon>
        <taxon>Telluria group</taxon>
        <taxon>Massilia</taxon>
    </lineage>
</organism>
<dbReference type="InterPro" id="IPR025857">
    <property type="entry name" value="MacB_PCD"/>
</dbReference>
<dbReference type="KEGG" id="mlir:LPB04_19190"/>
<dbReference type="PANTHER" id="PTHR30489:SF0">
    <property type="entry name" value="LIPOPROTEIN-RELEASING SYSTEM TRANSMEMBRANE PROTEIN LOLE"/>
    <property type="match status" value="1"/>
</dbReference>
<evidence type="ECO:0000256" key="7">
    <source>
        <dbReference type="ARBA" id="ARBA00023136"/>
    </source>
</evidence>
<evidence type="ECO:0000313" key="12">
    <source>
        <dbReference type="Proteomes" id="UP000593875"/>
    </source>
</evidence>
<gene>
    <name evidence="11" type="ORF">LPB04_19190</name>
</gene>
<dbReference type="NCBIfam" id="TIGR02212">
    <property type="entry name" value="lolCE"/>
    <property type="match status" value="1"/>
</dbReference>
<dbReference type="Proteomes" id="UP000593875">
    <property type="component" value="Chromosome"/>
</dbReference>
<dbReference type="InterPro" id="IPR051447">
    <property type="entry name" value="Lipoprotein-release_system"/>
</dbReference>
<keyword evidence="7 8" id="KW-0472">Membrane</keyword>
<protein>
    <submittedName>
        <fullName evidence="11">Lipoprotein-releasing ABC transporter permease subunit</fullName>
    </submittedName>
</protein>
<keyword evidence="12" id="KW-1185">Reference proteome</keyword>
<evidence type="ECO:0000259" key="9">
    <source>
        <dbReference type="Pfam" id="PF02687"/>
    </source>
</evidence>
<evidence type="ECO:0000256" key="3">
    <source>
        <dbReference type="ARBA" id="ARBA00022448"/>
    </source>
</evidence>
<dbReference type="InterPro" id="IPR011925">
    <property type="entry name" value="LolCE_TM"/>
</dbReference>
<keyword evidence="11" id="KW-0449">Lipoprotein</keyword>
<dbReference type="AlphaFoldDB" id="A0A7L9U292"/>
<evidence type="ECO:0000256" key="6">
    <source>
        <dbReference type="ARBA" id="ARBA00022989"/>
    </source>
</evidence>